<dbReference type="PROSITE" id="PS51379">
    <property type="entry name" value="4FE4S_FER_2"/>
    <property type="match status" value="2"/>
</dbReference>
<evidence type="ECO:0000256" key="2">
    <source>
        <dbReference type="ARBA" id="ARBA00022723"/>
    </source>
</evidence>
<dbReference type="InterPro" id="IPR017900">
    <property type="entry name" value="4Fe4S_Fe_S_CS"/>
</dbReference>
<dbReference type="KEGG" id="thf:MA03_04980"/>
<gene>
    <name evidence="7" type="ORF">MA03_04980</name>
</gene>
<dbReference type="STRING" id="1550241.MA03_04980"/>
<dbReference type="GO" id="GO:0051539">
    <property type="term" value="F:4 iron, 4 sulfur cluster binding"/>
    <property type="evidence" value="ECO:0007669"/>
    <property type="project" value="UniProtKB-KW"/>
</dbReference>
<dbReference type="PANTHER" id="PTHR43724:SF1">
    <property type="entry name" value="PYRUVATE SYNTHASE SUBUNIT PORD"/>
    <property type="match status" value="1"/>
</dbReference>
<dbReference type="RefSeq" id="WP_052884215.1">
    <property type="nucleotide sequence ID" value="NZ_CP009961.1"/>
</dbReference>
<evidence type="ECO:0000256" key="3">
    <source>
        <dbReference type="ARBA" id="ARBA00022737"/>
    </source>
</evidence>
<dbReference type="AlphaFoldDB" id="A0A0F7FII4"/>
<dbReference type="SUPFAM" id="SSF54862">
    <property type="entry name" value="4Fe-4S ferredoxins"/>
    <property type="match status" value="1"/>
</dbReference>
<name>A0A0F7FII4_9CREN</name>
<evidence type="ECO:0000256" key="4">
    <source>
        <dbReference type="ARBA" id="ARBA00023004"/>
    </source>
</evidence>
<dbReference type="Proteomes" id="UP000067434">
    <property type="component" value="Chromosome"/>
</dbReference>
<proteinExistence type="predicted"/>
<dbReference type="PATRIC" id="fig|1550241.5.peg.1050"/>
<keyword evidence="5" id="KW-0411">Iron-sulfur</keyword>
<evidence type="ECO:0000313" key="7">
    <source>
        <dbReference type="EMBL" id="AKG38753.1"/>
    </source>
</evidence>
<dbReference type="InterPro" id="IPR017896">
    <property type="entry name" value="4Fe4S_Fe-S-bd"/>
</dbReference>
<accession>A0A0F7FII4</accession>
<keyword evidence="3" id="KW-0677">Repeat</keyword>
<protein>
    <submittedName>
        <fullName evidence="7">Ferredoxin</fullName>
    </submittedName>
</protein>
<dbReference type="Gene3D" id="3.30.70.20">
    <property type="match status" value="1"/>
</dbReference>
<keyword evidence="4" id="KW-0408">Iron</keyword>
<dbReference type="GO" id="GO:0046872">
    <property type="term" value="F:metal ion binding"/>
    <property type="evidence" value="ECO:0007669"/>
    <property type="project" value="UniProtKB-KW"/>
</dbReference>
<evidence type="ECO:0000313" key="8">
    <source>
        <dbReference type="Proteomes" id="UP000067434"/>
    </source>
</evidence>
<keyword evidence="1" id="KW-0004">4Fe-4S</keyword>
<keyword evidence="2" id="KW-0479">Metal-binding</keyword>
<reference evidence="7 8" key="1">
    <citation type="journal article" date="2015" name="Stand. Genomic Sci.">
        <title>Complete genome sequence of and proposal of Thermofilum uzonense sp. nov. a novel hyperthermophilic crenarchaeon and emended description of the genus Thermofilum.</title>
        <authorList>
            <person name="Toshchakov S.V."/>
            <person name="Korzhenkov A.A."/>
            <person name="Samarov N.I."/>
            <person name="Mazunin I.O."/>
            <person name="Mozhey O.I."/>
            <person name="Shmyr I.S."/>
            <person name="Derbikova K.S."/>
            <person name="Taranov E.A."/>
            <person name="Dominova I.N."/>
            <person name="Bonch-Osmolovskaya E.A."/>
            <person name="Patrushev M.V."/>
            <person name="Podosokorskaya O.A."/>
            <person name="Kublanov I.V."/>
        </authorList>
    </citation>
    <scope>NUCLEOTIDE SEQUENCE [LARGE SCALE GENOMIC DNA]</scope>
    <source>
        <strain evidence="7 8">1807-2</strain>
    </source>
</reference>
<evidence type="ECO:0000256" key="1">
    <source>
        <dbReference type="ARBA" id="ARBA00022485"/>
    </source>
</evidence>
<feature type="domain" description="4Fe-4S ferredoxin-type" evidence="6">
    <location>
        <begin position="27"/>
        <end position="59"/>
    </location>
</feature>
<dbReference type="PROSITE" id="PS00198">
    <property type="entry name" value="4FE4S_FER_1"/>
    <property type="match status" value="1"/>
</dbReference>
<dbReference type="PANTHER" id="PTHR43724">
    <property type="entry name" value="PYRUVATE SYNTHASE SUBUNIT PORD"/>
    <property type="match status" value="1"/>
</dbReference>
<evidence type="ECO:0000259" key="6">
    <source>
        <dbReference type="PROSITE" id="PS51379"/>
    </source>
</evidence>
<feature type="domain" description="4Fe-4S ferredoxin-type" evidence="6">
    <location>
        <begin position="61"/>
        <end position="90"/>
    </location>
</feature>
<dbReference type="GeneID" id="25401561"/>
<evidence type="ECO:0000256" key="5">
    <source>
        <dbReference type="ARBA" id="ARBA00023014"/>
    </source>
</evidence>
<organism evidence="7 8">
    <name type="scientific">Infirmifilum uzonense</name>
    <dbReference type="NCBI Taxonomy" id="1550241"/>
    <lineage>
        <taxon>Archaea</taxon>
        <taxon>Thermoproteota</taxon>
        <taxon>Thermoprotei</taxon>
        <taxon>Thermofilales</taxon>
        <taxon>Thermofilaceae</taxon>
        <taxon>Infirmifilum</taxon>
    </lineage>
</organism>
<dbReference type="EMBL" id="CP009961">
    <property type="protein sequence ID" value="AKG38753.1"/>
    <property type="molecule type" value="Genomic_DNA"/>
</dbReference>
<dbReference type="Pfam" id="PF00037">
    <property type="entry name" value="Fer4"/>
    <property type="match status" value="1"/>
</dbReference>
<sequence length="158" mass="17598">MSYRLRGYATVEELRDAGFIPPEELVESKAIAVSECIEMIPCNVCQSVCPVKAIRVEGLSGRPRIDWDRCTGCGVCVGSCPGQAMFMVGRAGNDYIVGLPYEFLPRAEKGKRAVLMGRDGRELGEGEITRVFEINKTQVVFVKVPRDLIWEVRSIRVK</sequence>
<dbReference type="GO" id="GO:0016491">
    <property type="term" value="F:oxidoreductase activity"/>
    <property type="evidence" value="ECO:0007669"/>
    <property type="project" value="UniProtKB-ARBA"/>
</dbReference>
<keyword evidence="8" id="KW-1185">Reference proteome</keyword>
<dbReference type="HOGENOM" id="CLU_1582974_0_0_2"/>